<proteinExistence type="predicted"/>
<dbReference type="Gene3D" id="3.90.1340.10">
    <property type="entry name" value="Phage tail collar domain"/>
    <property type="match status" value="1"/>
</dbReference>
<evidence type="ECO:0000313" key="2">
    <source>
        <dbReference type="Proteomes" id="UP001222434"/>
    </source>
</evidence>
<protein>
    <recommendedName>
        <fullName evidence="3">Tail fiber protein</fullName>
    </recommendedName>
</protein>
<accession>A0AAJ1J822</accession>
<organism evidence="1 2">
    <name type="scientific">Xenorhabdus bovienii</name>
    <name type="common">Xenorhabdus nematophila subsp. bovienii</name>
    <dbReference type="NCBI Taxonomy" id="40576"/>
    <lineage>
        <taxon>Bacteria</taxon>
        <taxon>Pseudomonadati</taxon>
        <taxon>Pseudomonadota</taxon>
        <taxon>Gammaproteobacteria</taxon>
        <taxon>Enterobacterales</taxon>
        <taxon>Morganellaceae</taxon>
        <taxon>Xenorhabdus</taxon>
    </lineage>
</organism>
<dbReference type="Proteomes" id="UP001222434">
    <property type="component" value="Unassembled WGS sequence"/>
</dbReference>
<dbReference type="SUPFAM" id="SSF88874">
    <property type="entry name" value="Receptor-binding domain of short tail fibre protein gp12"/>
    <property type="match status" value="1"/>
</dbReference>
<evidence type="ECO:0000313" key="1">
    <source>
        <dbReference type="EMBL" id="MDE1478649.1"/>
    </source>
</evidence>
<dbReference type="EMBL" id="JAILSO010000032">
    <property type="protein sequence ID" value="MDE1478649.1"/>
    <property type="molecule type" value="Genomic_DNA"/>
</dbReference>
<sequence length="338" mass="36545">MQKIGDITNTADGNGECTNGNVAAGVAPTILDAAWFNTIQREIINVISKAGIKLNKNNDAQLSEAIGQLISSNKIALTDNLGNSSGLAASQKLINQVNDNANGRLPKNSTQSFKSGDHAISNGSDYCSLTLEKPDGRQVILSTTKHEKDFFLAFTYRDMNNTDTVIRVPHRAGIMALQSDIEPTIPIGGSFIWNNPLSQLPGHNDIFMANEGRAFDSREYPVAAKLFPNSKMPDDRGYAIRAADNGRKIDPGRTVGTYQDDAMRNITGTVGAQYGFLSMSAASSSGAFNLIKNDEPRIGGDGTSNYAYNIDFDASRVVPTANEFRMKNVAKILVTRMK</sequence>
<comment type="caution">
    <text evidence="1">The sequence shown here is derived from an EMBL/GenBank/DDBJ whole genome shotgun (WGS) entry which is preliminary data.</text>
</comment>
<evidence type="ECO:0008006" key="3">
    <source>
        <dbReference type="Google" id="ProtNLM"/>
    </source>
</evidence>
<dbReference type="RefSeq" id="WP_274712573.1">
    <property type="nucleotide sequence ID" value="NZ_JAILSO010000032.1"/>
</dbReference>
<dbReference type="InterPro" id="IPR037053">
    <property type="entry name" value="Phage_tail_collar_dom_sf"/>
</dbReference>
<dbReference type="AlphaFoldDB" id="A0AAJ1J822"/>
<reference evidence="1" key="2">
    <citation type="journal article" date="2022" name="J. Evol. Biol.">
        <title>Pre- and post-association barriers to host switching in sympatric mutualists.</title>
        <authorList>
            <person name="Dinges Z.M."/>
            <person name="Phillips R.K."/>
            <person name="Lively C.M."/>
            <person name="Bashey F."/>
        </authorList>
    </citation>
    <scope>NUCLEOTIDE SEQUENCE</scope>
    <source>
        <strain evidence="1">MC_266_E_2016</strain>
    </source>
</reference>
<gene>
    <name evidence="1" type="ORF">KKJ01_10510</name>
</gene>
<name>A0AAJ1J822_XENBV</name>
<reference evidence="1" key="1">
    <citation type="submission" date="2021-08" db="EMBL/GenBank/DDBJ databases">
        <authorList>
            <person name="Papudeshi B."/>
            <person name="Bashey-Visser F."/>
        </authorList>
    </citation>
    <scope>NUCLEOTIDE SEQUENCE</scope>
    <source>
        <strain evidence="1">MC_266_E_2016</strain>
    </source>
</reference>